<accession>A0ABT9DAA0</accession>
<dbReference type="EMBL" id="JAUQYP010000001">
    <property type="protein sequence ID" value="MDO8107063.1"/>
    <property type="molecule type" value="Genomic_DNA"/>
</dbReference>
<organism evidence="1 2">
    <name type="scientific">Actinotalea lenta</name>
    <dbReference type="NCBI Taxonomy" id="3064654"/>
    <lineage>
        <taxon>Bacteria</taxon>
        <taxon>Bacillati</taxon>
        <taxon>Actinomycetota</taxon>
        <taxon>Actinomycetes</taxon>
        <taxon>Micrococcales</taxon>
        <taxon>Cellulomonadaceae</taxon>
        <taxon>Actinotalea</taxon>
    </lineage>
</organism>
<protein>
    <recommendedName>
        <fullName evidence="3">Ribbon-helix-helix protein CopG domain-containing protein</fullName>
    </recommendedName>
</protein>
<proteinExistence type="predicted"/>
<reference evidence="1 2" key="1">
    <citation type="submission" date="2023-07" db="EMBL/GenBank/DDBJ databases">
        <title>Description of novel actinomycetes strains, isolated from tidal flat sediment.</title>
        <authorList>
            <person name="Lu C."/>
        </authorList>
    </citation>
    <scope>NUCLEOTIDE SEQUENCE [LARGE SCALE GENOMIC DNA]</scope>
    <source>
        <strain evidence="1 2">SYSU T00b441</strain>
    </source>
</reference>
<gene>
    <name evidence="1" type="ORF">Q6348_07610</name>
</gene>
<evidence type="ECO:0000313" key="2">
    <source>
        <dbReference type="Proteomes" id="UP001232536"/>
    </source>
</evidence>
<dbReference type="Proteomes" id="UP001232536">
    <property type="component" value="Unassembled WGS sequence"/>
</dbReference>
<dbReference type="RefSeq" id="WP_304600698.1">
    <property type="nucleotide sequence ID" value="NZ_JAUQYP010000001.1"/>
</dbReference>
<name>A0ABT9DAA0_9CELL</name>
<sequence length="123" mass="13485">MAPEEIDSLRAHYDTKDTSAAIEHAELDESVVDEPLVGITIQLPANTLDTARNLARSRGLSVTALLREWIEAQAPVVETDLDRANVTFRGERLTEARAEEIAAEILARADRAVSSRHPDEPAT</sequence>
<comment type="caution">
    <text evidence="1">The sequence shown here is derived from an EMBL/GenBank/DDBJ whole genome shotgun (WGS) entry which is preliminary data.</text>
</comment>
<keyword evidence="2" id="KW-1185">Reference proteome</keyword>
<evidence type="ECO:0008006" key="3">
    <source>
        <dbReference type="Google" id="ProtNLM"/>
    </source>
</evidence>
<evidence type="ECO:0000313" key="1">
    <source>
        <dbReference type="EMBL" id="MDO8107063.1"/>
    </source>
</evidence>